<keyword evidence="3" id="KW-1185">Reference proteome</keyword>
<feature type="transmembrane region" description="Helical" evidence="1">
    <location>
        <begin position="144"/>
        <end position="167"/>
    </location>
</feature>
<dbReference type="AlphaFoldDB" id="A0A2W2EFP4"/>
<feature type="transmembrane region" description="Helical" evidence="1">
    <location>
        <begin position="104"/>
        <end position="124"/>
    </location>
</feature>
<name>A0A2W2EFP4_9ACTN</name>
<keyword evidence="1" id="KW-0812">Transmembrane</keyword>
<keyword evidence="1" id="KW-1133">Transmembrane helix</keyword>
<evidence type="ECO:0008006" key="4">
    <source>
        <dbReference type="Google" id="ProtNLM"/>
    </source>
</evidence>
<keyword evidence="1" id="KW-0472">Membrane</keyword>
<dbReference type="Proteomes" id="UP000249304">
    <property type="component" value="Unassembled WGS sequence"/>
</dbReference>
<feature type="transmembrane region" description="Helical" evidence="1">
    <location>
        <begin position="29"/>
        <end position="50"/>
    </location>
</feature>
<proteinExistence type="predicted"/>
<feature type="transmembrane region" description="Helical" evidence="1">
    <location>
        <begin position="70"/>
        <end position="92"/>
    </location>
</feature>
<dbReference type="EMBL" id="POUD01000017">
    <property type="protein sequence ID" value="PZG21371.1"/>
    <property type="molecule type" value="Genomic_DNA"/>
</dbReference>
<reference evidence="2 3" key="1">
    <citation type="submission" date="2018-01" db="EMBL/GenBank/DDBJ databases">
        <title>Draft genome sequence of Nonomuraea sp. KC333.</title>
        <authorList>
            <person name="Sahin N."/>
            <person name="Saygin H."/>
            <person name="Ay H."/>
        </authorList>
    </citation>
    <scope>NUCLEOTIDE SEQUENCE [LARGE SCALE GENOMIC DNA]</scope>
    <source>
        <strain evidence="2 3">KC333</strain>
    </source>
</reference>
<comment type="caution">
    <text evidence="2">The sequence shown here is derived from an EMBL/GenBank/DDBJ whole genome shotgun (WGS) entry which is preliminary data.</text>
</comment>
<evidence type="ECO:0000256" key="1">
    <source>
        <dbReference type="SAM" id="Phobius"/>
    </source>
</evidence>
<protein>
    <recommendedName>
        <fullName evidence="4">DUF2269 domain-containing protein</fullName>
    </recommendedName>
</protein>
<evidence type="ECO:0000313" key="3">
    <source>
        <dbReference type="Proteomes" id="UP000249304"/>
    </source>
</evidence>
<gene>
    <name evidence="2" type="ORF">C1J01_06795</name>
</gene>
<evidence type="ECO:0000313" key="2">
    <source>
        <dbReference type="EMBL" id="PZG21371.1"/>
    </source>
</evidence>
<sequence>MPAAGGAVTMGVDSLKEVSTMRPRVRKTIVVIHVISSVALLGEVWALTVLNTAAALTEDAGLAHAAYGLMPALVFAGGIPLSLVALATGVLLGLTSRWGVFRHLWVAAKLVLLVAVVCLGMFLFDPEGMAAATAGGQAADDARQWSQAAVPATQALLLVTATALSIFKPRHKLRRTLTPAVTAAQ</sequence>
<accession>A0A2W2EFP4</accession>
<organism evidence="2 3">
    <name type="scientific">Nonomuraea aridisoli</name>
    <dbReference type="NCBI Taxonomy" id="2070368"/>
    <lineage>
        <taxon>Bacteria</taxon>
        <taxon>Bacillati</taxon>
        <taxon>Actinomycetota</taxon>
        <taxon>Actinomycetes</taxon>
        <taxon>Streptosporangiales</taxon>
        <taxon>Streptosporangiaceae</taxon>
        <taxon>Nonomuraea</taxon>
    </lineage>
</organism>